<feature type="transmembrane region" description="Helical" evidence="7">
    <location>
        <begin position="220"/>
        <end position="240"/>
    </location>
</feature>
<name>A0A1B8GGJ8_9PEZI</name>
<dbReference type="PANTHER" id="PTHR33048">
    <property type="entry name" value="PTH11-LIKE INTEGRAL MEMBRANE PROTEIN (AFU_ORTHOLOGUE AFUA_5G11245)"/>
    <property type="match status" value="1"/>
</dbReference>
<keyword evidence="4 7" id="KW-0472">Membrane</keyword>
<keyword evidence="2 7" id="KW-0812">Transmembrane</keyword>
<keyword evidence="10" id="KW-1185">Reference proteome</keyword>
<dbReference type="PANTHER" id="PTHR33048:SF19">
    <property type="entry name" value="MEMBRANE PROTEIN PTH11-LIKE, PUTATIVE (AFU_ORTHOLOGUE AFUA_1G14080)-RELATED"/>
    <property type="match status" value="1"/>
</dbReference>
<evidence type="ECO:0000256" key="6">
    <source>
        <dbReference type="SAM" id="MobiDB-lite"/>
    </source>
</evidence>
<keyword evidence="3 7" id="KW-1133">Transmembrane helix</keyword>
<protein>
    <recommendedName>
        <fullName evidence="8">Rhodopsin domain-containing protein</fullName>
    </recommendedName>
</protein>
<evidence type="ECO:0000256" key="3">
    <source>
        <dbReference type="ARBA" id="ARBA00022989"/>
    </source>
</evidence>
<feature type="transmembrane region" description="Helical" evidence="7">
    <location>
        <begin position="20"/>
        <end position="41"/>
    </location>
</feature>
<evidence type="ECO:0000259" key="8">
    <source>
        <dbReference type="Pfam" id="PF20684"/>
    </source>
</evidence>
<feature type="domain" description="Rhodopsin" evidence="8">
    <location>
        <begin position="38"/>
        <end position="266"/>
    </location>
</feature>
<feature type="transmembrane region" description="Helical" evidence="7">
    <location>
        <begin position="182"/>
        <end position="208"/>
    </location>
</feature>
<dbReference type="RefSeq" id="XP_018128666.1">
    <property type="nucleotide sequence ID" value="XM_018276962.2"/>
</dbReference>
<evidence type="ECO:0000256" key="1">
    <source>
        <dbReference type="ARBA" id="ARBA00004141"/>
    </source>
</evidence>
<feature type="compositionally biased region" description="Basic and acidic residues" evidence="6">
    <location>
        <begin position="377"/>
        <end position="391"/>
    </location>
</feature>
<dbReference type="GO" id="GO:0016020">
    <property type="term" value="C:membrane"/>
    <property type="evidence" value="ECO:0007669"/>
    <property type="project" value="UniProtKB-SubCell"/>
</dbReference>
<reference evidence="9 10" key="1">
    <citation type="submission" date="2016-03" db="EMBL/GenBank/DDBJ databases">
        <title>Comparative genomics of Pseudogymnoascus destructans, the fungus causing white-nose syndrome of bats.</title>
        <authorList>
            <person name="Palmer J.M."/>
            <person name="Drees K.P."/>
            <person name="Foster J.T."/>
            <person name="Lindner D.L."/>
        </authorList>
    </citation>
    <scope>NUCLEOTIDE SEQUENCE [LARGE SCALE GENOMIC DNA]</scope>
    <source>
        <strain evidence="9 10">UAMH 10579</strain>
    </source>
</reference>
<dbReference type="Pfam" id="PF20684">
    <property type="entry name" value="Fung_rhodopsin"/>
    <property type="match status" value="1"/>
</dbReference>
<gene>
    <name evidence="9" type="ORF">VE01_07528</name>
</gene>
<comment type="subcellular location">
    <subcellularLocation>
        <location evidence="1">Membrane</location>
        <topology evidence="1">Multi-pass membrane protein</topology>
    </subcellularLocation>
</comment>
<dbReference type="GeneID" id="28840914"/>
<comment type="similarity">
    <text evidence="5">Belongs to the SAT4 family.</text>
</comment>
<dbReference type="InterPro" id="IPR049326">
    <property type="entry name" value="Rhodopsin_dom_fungi"/>
</dbReference>
<dbReference type="InterPro" id="IPR052337">
    <property type="entry name" value="SAT4-like"/>
</dbReference>
<dbReference type="OrthoDB" id="5398233at2759"/>
<evidence type="ECO:0000256" key="5">
    <source>
        <dbReference type="ARBA" id="ARBA00038359"/>
    </source>
</evidence>
<evidence type="ECO:0000256" key="4">
    <source>
        <dbReference type="ARBA" id="ARBA00023136"/>
    </source>
</evidence>
<proteinExistence type="inferred from homology"/>
<feature type="region of interest" description="Disordered" evidence="6">
    <location>
        <begin position="511"/>
        <end position="566"/>
    </location>
</feature>
<reference evidence="10" key="2">
    <citation type="journal article" date="2018" name="Nat. Commun.">
        <title>Extreme sensitivity to ultraviolet light in the fungal pathogen causing white-nose syndrome of bats.</title>
        <authorList>
            <person name="Palmer J.M."/>
            <person name="Drees K.P."/>
            <person name="Foster J.T."/>
            <person name="Lindner D.L."/>
        </authorList>
    </citation>
    <scope>NUCLEOTIDE SEQUENCE [LARGE SCALE GENOMIC DNA]</scope>
    <source>
        <strain evidence="10">UAMH 10579</strain>
    </source>
</reference>
<evidence type="ECO:0000256" key="7">
    <source>
        <dbReference type="SAM" id="Phobius"/>
    </source>
</evidence>
<dbReference type="Proteomes" id="UP000091956">
    <property type="component" value="Unassembled WGS sequence"/>
</dbReference>
<dbReference type="AlphaFoldDB" id="A0A1B8GGJ8"/>
<evidence type="ECO:0000313" key="10">
    <source>
        <dbReference type="Proteomes" id="UP000091956"/>
    </source>
</evidence>
<feature type="transmembrane region" description="Helical" evidence="7">
    <location>
        <begin position="137"/>
        <end position="159"/>
    </location>
</feature>
<sequence>MTTFWTAPPPARNFNEDKATLIVCWWCTMFAVTIIMFRVTGRYIRTEKLFPEDIIASLCIIPILARMALVHVVLLYGTNNVITDGLSQLNISHREIGSRLVLGSRIFYAASLWMLKLSIAEFLKRLTQNIWRSTHELVLRLMYYYLGATMIAVVIADLVECRPVTHYWQVVPDPGPQCRQGYAQLITMAVANVTTDLLLVIFPIPLIFNSHMPLSRKTMLTILFGLSLIPIGITLSRVPYVIRHQGAQHYRSIWASIEILFATAVANALVIGSFVRDKGVKKPKYKLGSAGSMERTISSRRGRVYGPGAVAFKQWGSDEELVRGLGIGVDADLRPESGASIARPAPVAEPGGGVDRSWRFPSQRRSDVSDVETVGDYDPRHVPSTNRRDDSFFDVGGLLGPESPPPPPPVNKRKGPSRKGSLAGPTLSRRGSAMVPPRRRSASPFDSFPAPVAGPLDDPANTGGAAVFLQDVGGLMEDGPPMTAAQAAQGALARRGSEGGLLKGWSFKKREERGVEMQSLGARDGRRTSVPSGPQGGGANNSNPNAEASRGRRRRREEGMDLNDVGGLLFVI</sequence>
<dbReference type="EMBL" id="KV460239">
    <property type="protein sequence ID" value="OBT94933.1"/>
    <property type="molecule type" value="Genomic_DNA"/>
</dbReference>
<accession>A0A1B8GGJ8</accession>
<feature type="transmembrane region" description="Helical" evidence="7">
    <location>
        <begin position="53"/>
        <end position="76"/>
    </location>
</feature>
<organism evidence="9 10">
    <name type="scientific">Pseudogymnoascus verrucosus</name>
    <dbReference type="NCBI Taxonomy" id="342668"/>
    <lineage>
        <taxon>Eukaryota</taxon>
        <taxon>Fungi</taxon>
        <taxon>Dikarya</taxon>
        <taxon>Ascomycota</taxon>
        <taxon>Pezizomycotina</taxon>
        <taxon>Leotiomycetes</taxon>
        <taxon>Thelebolales</taxon>
        <taxon>Thelebolaceae</taxon>
        <taxon>Pseudogymnoascus</taxon>
    </lineage>
</organism>
<feature type="transmembrane region" description="Helical" evidence="7">
    <location>
        <begin position="96"/>
        <end position="116"/>
    </location>
</feature>
<feature type="region of interest" description="Disordered" evidence="6">
    <location>
        <begin position="338"/>
        <end position="459"/>
    </location>
</feature>
<feature type="transmembrane region" description="Helical" evidence="7">
    <location>
        <begin position="252"/>
        <end position="275"/>
    </location>
</feature>
<evidence type="ECO:0000256" key="2">
    <source>
        <dbReference type="ARBA" id="ARBA00022692"/>
    </source>
</evidence>
<dbReference type="STRING" id="342668.A0A1B8GGJ8"/>
<evidence type="ECO:0000313" key="9">
    <source>
        <dbReference type="EMBL" id="OBT94933.1"/>
    </source>
</evidence>